<dbReference type="PROSITE" id="PS00108">
    <property type="entry name" value="PROTEIN_KINASE_ST"/>
    <property type="match status" value="1"/>
</dbReference>
<feature type="signal peptide" evidence="13">
    <location>
        <begin position="1"/>
        <end position="22"/>
    </location>
</feature>
<dbReference type="InterPro" id="IPR045133">
    <property type="entry name" value="IRE1/2-like"/>
</dbReference>
<dbReference type="FunFam" id="1.10.510.10:FF:000463">
    <property type="entry name" value="Serine/threonine-protein kinase/endoribonuclease IRE1a"/>
    <property type="match status" value="1"/>
</dbReference>
<evidence type="ECO:0000256" key="12">
    <source>
        <dbReference type="SAM" id="MobiDB-lite"/>
    </source>
</evidence>
<keyword evidence="8 16" id="KW-0418">Kinase</keyword>
<dbReference type="Gene3D" id="3.30.200.20">
    <property type="entry name" value="Phosphorylase Kinase, domain 1"/>
    <property type="match status" value="1"/>
</dbReference>
<dbReference type="InterPro" id="IPR008271">
    <property type="entry name" value="Ser/Thr_kinase_AS"/>
</dbReference>
<dbReference type="GO" id="GO:0004521">
    <property type="term" value="F:RNA endonuclease activity"/>
    <property type="evidence" value="ECO:0007669"/>
    <property type="project" value="InterPro"/>
</dbReference>
<keyword evidence="10" id="KW-1133">Transmembrane helix</keyword>
<dbReference type="STRING" id="337451.A0A3S3N900"/>
<dbReference type="InterPro" id="IPR038357">
    <property type="entry name" value="KEN_sf"/>
</dbReference>
<evidence type="ECO:0000259" key="14">
    <source>
        <dbReference type="PROSITE" id="PS50011"/>
    </source>
</evidence>
<dbReference type="GO" id="GO:0004674">
    <property type="term" value="F:protein serine/threonine kinase activity"/>
    <property type="evidence" value="ECO:0007669"/>
    <property type="project" value="UniProtKB-KW"/>
</dbReference>
<dbReference type="InterPro" id="IPR011047">
    <property type="entry name" value="Quinoprotein_ADH-like_sf"/>
</dbReference>
<evidence type="ECO:0000256" key="1">
    <source>
        <dbReference type="ARBA" id="ARBA00004479"/>
    </source>
</evidence>
<comment type="caution">
    <text evidence="16">The sequence shown here is derived from an EMBL/GenBank/DDBJ whole genome shotgun (WGS) entry which is preliminary data.</text>
</comment>
<evidence type="ECO:0000256" key="8">
    <source>
        <dbReference type="ARBA" id="ARBA00022777"/>
    </source>
</evidence>
<keyword evidence="3" id="KW-0723">Serine/threonine-protein kinase</keyword>
<organism evidence="16 17">
    <name type="scientific">Cinnamomum micranthum f. kanehirae</name>
    <dbReference type="NCBI Taxonomy" id="337451"/>
    <lineage>
        <taxon>Eukaryota</taxon>
        <taxon>Viridiplantae</taxon>
        <taxon>Streptophyta</taxon>
        <taxon>Embryophyta</taxon>
        <taxon>Tracheophyta</taxon>
        <taxon>Spermatophyta</taxon>
        <taxon>Magnoliopsida</taxon>
        <taxon>Magnoliidae</taxon>
        <taxon>Laurales</taxon>
        <taxon>Lauraceae</taxon>
        <taxon>Cinnamomum</taxon>
    </lineage>
</organism>
<dbReference type="EMBL" id="QPKB01000008">
    <property type="protein sequence ID" value="RWR90556.1"/>
    <property type="molecule type" value="Genomic_DNA"/>
</dbReference>
<dbReference type="SUPFAM" id="SSF50998">
    <property type="entry name" value="Quinoprotein alcohol dehydrogenase-like"/>
    <property type="match status" value="1"/>
</dbReference>
<dbReference type="Pfam" id="PF06479">
    <property type="entry name" value="Ribonuc_2-5A"/>
    <property type="match status" value="1"/>
</dbReference>
<evidence type="ECO:0000256" key="2">
    <source>
        <dbReference type="ARBA" id="ARBA00012513"/>
    </source>
</evidence>
<keyword evidence="7" id="KW-0547">Nucleotide-binding</keyword>
<keyword evidence="6 13" id="KW-0732">Signal</keyword>
<keyword evidence="4" id="KW-0808">Transferase</keyword>
<feature type="domain" description="Protein kinase" evidence="14">
    <location>
        <begin position="506"/>
        <end position="807"/>
    </location>
</feature>
<dbReference type="SMART" id="SM00220">
    <property type="entry name" value="S_TKc"/>
    <property type="match status" value="1"/>
</dbReference>
<dbReference type="Gene3D" id="1.10.510.10">
    <property type="entry name" value="Transferase(Phosphotransferase) domain 1"/>
    <property type="match status" value="1"/>
</dbReference>
<dbReference type="OrthoDB" id="63989at2759"/>
<dbReference type="PROSITE" id="PS51392">
    <property type="entry name" value="KEN"/>
    <property type="match status" value="1"/>
</dbReference>
<feature type="chain" id="PRO_5018677597" description="non-specific serine/threonine protein kinase" evidence="13">
    <location>
        <begin position="23"/>
        <end position="1002"/>
    </location>
</feature>
<dbReference type="Proteomes" id="UP000283530">
    <property type="component" value="Unassembled WGS sequence"/>
</dbReference>
<dbReference type="GO" id="GO:0051082">
    <property type="term" value="F:unfolded protein binding"/>
    <property type="evidence" value="ECO:0007669"/>
    <property type="project" value="TreeGrafter"/>
</dbReference>
<dbReference type="GO" id="GO:1990604">
    <property type="term" value="C:IRE1-TRAF2-ASK1 complex"/>
    <property type="evidence" value="ECO:0007669"/>
    <property type="project" value="TreeGrafter"/>
</dbReference>
<evidence type="ECO:0000256" key="13">
    <source>
        <dbReference type="SAM" id="SignalP"/>
    </source>
</evidence>
<evidence type="ECO:0000313" key="16">
    <source>
        <dbReference type="EMBL" id="RWR90556.1"/>
    </source>
</evidence>
<dbReference type="AlphaFoldDB" id="A0A3S3N900"/>
<evidence type="ECO:0000256" key="6">
    <source>
        <dbReference type="ARBA" id="ARBA00022729"/>
    </source>
</evidence>
<dbReference type="GO" id="GO:0036498">
    <property type="term" value="P:IRE1-mediated unfolded protein response"/>
    <property type="evidence" value="ECO:0007669"/>
    <property type="project" value="TreeGrafter"/>
</dbReference>
<dbReference type="GO" id="GO:0006397">
    <property type="term" value="P:mRNA processing"/>
    <property type="evidence" value="ECO:0007669"/>
    <property type="project" value="InterPro"/>
</dbReference>
<dbReference type="CDD" id="cd10422">
    <property type="entry name" value="RNase_Ire1"/>
    <property type="match status" value="1"/>
</dbReference>
<evidence type="ECO:0000256" key="10">
    <source>
        <dbReference type="ARBA" id="ARBA00022989"/>
    </source>
</evidence>
<evidence type="ECO:0000313" key="17">
    <source>
        <dbReference type="Proteomes" id="UP000283530"/>
    </source>
</evidence>
<evidence type="ECO:0000256" key="9">
    <source>
        <dbReference type="ARBA" id="ARBA00022840"/>
    </source>
</evidence>
<proteinExistence type="predicted"/>
<dbReference type="SMART" id="SM00564">
    <property type="entry name" value="PQQ"/>
    <property type="match status" value="2"/>
</dbReference>
<feature type="compositionally biased region" description="Basic residues" evidence="12">
    <location>
        <begin position="449"/>
        <end position="458"/>
    </location>
</feature>
<dbReference type="Pfam" id="PF00069">
    <property type="entry name" value="Pkinase"/>
    <property type="match status" value="1"/>
</dbReference>
<dbReference type="InterPro" id="IPR018391">
    <property type="entry name" value="PQQ_b-propeller_rpt"/>
</dbReference>
<keyword evidence="17" id="KW-1185">Reference proteome</keyword>
<dbReference type="InterPro" id="IPR010513">
    <property type="entry name" value="KEN_dom"/>
</dbReference>
<evidence type="ECO:0000256" key="3">
    <source>
        <dbReference type="ARBA" id="ARBA00022527"/>
    </source>
</evidence>
<dbReference type="PANTHER" id="PTHR13954:SF6">
    <property type="entry name" value="NON-SPECIFIC SERINE_THREONINE PROTEIN KINASE"/>
    <property type="match status" value="1"/>
</dbReference>
<evidence type="ECO:0000256" key="7">
    <source>
        <dbReference type="ARBA" id="ARBA00022741"/>
    </source>
</evidence>
<evidence type="ECO:0000256" key="11">
    <source>
        <dbReference type="ARBA" id="ARBA00023136"/>
    </source>
</evidence>
<dbReference type="PROSITE" id="PS50011">
    <property type="entry name" value="PROTEIN_KINASE_DOM"/>
    <property type="match status" value="1"/>
</dbReference>
<keyword evidence="5" id="KW-0812">Transmembrane</keyword>
<dbReference type="SMART" id="SM00580">
    <property type="entry name" value="PUG"/>
    <property type="match status" value="1"/>
</dbReference>
<gene>
    <name evidence="16" type="ORF">CKAN_01965400</name>
</gene>
<dbReference type="EC" id="2.7.11.1" evidence="2"/>
<comment type="subcellular location">
    <subcellularLocation>
        <location evidence="1">Membrane</location>
        <topology evidence="1">Single-pass type I membrane protein</topology>
    </subcellularLocation>
</comment>
<dbReference type="InterPro" id="IPR011009">
    <property type="entry name" value="Kinase-like_dom_sf"/>
</dbReference>
<dbReference type="Gene3D" id="2.130.10.10">
    <property type="entry name" value="YVTN repeat-like/Quinoprotein amine dehydrogenase"/>
    <property type="match status" value="1"/>
</dbReference>
<sequence>MIPLPLLLFLLLLLIIAGFSICSSELLDPVPEISNASPSSASNGGDVEGFTKNHLPVPVTSPSSKYIVLPPSNNHDTAVIASLDGMIYLVERNSGKVRWSFSSGPALSSSYHASLEYSSDSDDEYELEDKQGTTDEYDYFIECGDDGNLYEQSRHFGRRKLPKTIEEYVNSPPHVLNGAITFGHKKLTIFLVDALTGRVLNTFRPQDFQSVIGGRNDEQSLISQQEMGDLFASSSLDITTIEPLMIMRTDYSLQSVLLISKDPLWNMTVAKINAVSLSQGSENARHSLGYKGNVEMSLPVVYPSLDSYLIESELAFPLPNNLLESHHKDEVLSLPAPQTQSSLLSLPAPQTQSSSNLKISSENQILPDQLRKSCEVKKTCLMEIDDGSKQIVAGVFEVTVLSFFYQKIKTVLSLIIVLVSALCYQRWFKQAKSSDKQPRHLNGKQTVSTKKRKARQKGNYKNIANINKQDNHVSSESEDPETNSLTNANCTKVDEDCDGRWVGKLFVSNKEIAKGSNGTVVFEGIVYDDQHPEGIVYDLQHPVAVKRLVLAHNDVAFKEIKILRESKHSNIVHLYGVERDLDFVYIALERCTCSLNDFIQLYSDASLNLLSTGSPISNFRREYKVQLESRVGIDESIDLWGANGYPSSQLLKLMRDVVFGLAHLHELGIIHRDLKPHNVLISSGKSLCAKLADMGISKRLHSGMSSLGHHVTGNGSSGWQAPEQLLHGRQTRAMDLFSFGCLLFFCITKGRHPFGDYLERDANIVKNQFDFFLVEHLPEAVDLLSHLLEHDPEKRPKAEEVLHHPLFWSSEKRLLFLQDASDRVELADRVGDSDILQALENVAPVALNGNWDEKMEATFIKNIGNYRRYKYDSIRDLLRLIRNKSNHYIDLPQEVQELVGPYPDGCYDYFARRFPKLLIEVYKVIYSYCRDEILFRKITNMGNFCPSQEMGEIKRFLIQTMLCGGWHLVSHNRPEIGPLAGGGGGANLSLHNNQRANYTFQV</sequence>
<accession>A0A3S3N900</accession>
<dbReference type="Gene3D" id="1.20.1440.180">
    <property type="entry name" value="KEN domain"/>
    <property type="match status" value="1"/>
</dbReference>
<dbReference type="SUPFAM" id="SSF56112">
    <property type="entry name" value="Protein kinase-like (PK-like)"/>
    <property type="match status" value="1"/>
</dbReference>
<feature type="region of interest" description="Disordered" evidence="12">
    <location>
        <begin position="435"/>
        <end position="489"/>
    </location>
</feature>
<dbReference type="PANTHER" id="PTHR13954">
    <property type="entry name" value="IRE1-RELATED"/>
    <property type="match status" value="1"/>
</dbReference>
<keyword evidence="9" id="KW-0067">ATP-binding</keyword>
<reference evidence="16 17" key="1">
    <citation type="journal article" date="2019" name="Nat. Plants">
        <title>Stout camphor tree genome fills gaps in understanding of flowering plant genome evolution.</title>
        <authorList>
            <person name="Chaw S.M."/>
            <person name="Liu Y.C."/>
            <person name="Wu Y.W."/>
            <person name="Wang H.Y."/>
            <person name="Lin C.I."/>
            <person name="Wu C.S."/>
            <person name="Ke H.M."/>
            <person name="Chang L.Y."/>
            <person name="Hsu C.Y."/>
            <person name="Yang H.T."/>
            <person name="Sudianto E."/>
            <person name="Hsu M.H."/>
            <person name="Wu K.P."/>
            <person name="Wang L.N."/>
            <person name="Leebens-Mack J.H."/>
            <person name="Tsai I.J."/>
        </authorList>
    </citation>
    <scope>NUCLEOTIDE SEQUENCE [LARGE SCALE GENOMIC DNA]</scope>
    <source>
        <strain evidence="17">cv. Chaw 1501</strain>
        <tissue evidence="16">Young leaves</tissue>
    </source>
</reference>
<dbReference type="InterPro" id="IPR000719">
    <property type="entry name" value="Prot_kinase_dom"/>
</dbReference>
<feature type="domain" description="KEN" evidence="15">
    <location>
        <begin position="810"/>
        <end position="941"/>
    </location>
</feature>
<evidence type="ECO:0000259" key="15">
    <source>
        <dbReference type="PROSITE" id="PS51392"/>
    </source>
</evidence>
<dbReference type="GO" id="GO:0005524">
    <property type="term" value="F:ATP binding"/>
    <property type="evidence" value="ECO:0007669"/>
    <property type="project" value="UniProtKB-KW"/>
</dbReference>
<protein>
    <recommendedName>
        <fullName evidence="2">non-specific serine/threonine protein kinase</fullName>
        <ecNumber evidence="2">2.7.11.1</ecNumber>
    </recommendedName>
</protein>
<evidence type="ECO:0000256" key="5">
    <source>
        <dbReference type="ARBA" id="ARBA00022692"/>
    </source>
</evidence>
<dbReference type="InterPro" id="IPR015943">
    <property type="entry name" value="WD40/YVTN_repeat-like_dom_sf"/>
</dbReference>
<keyword evidence="11" id="KW-0472">Membrane</keyword>
<evidence type="ECO:0000256" key="4">
    <source>
        <dbReference type="ARBA" id="ARBA00022679"/>
    </source>
</evidence>
<name>A0A3S3N900_9MAGN</name>